<keyword evidence="2" id="KW-0472">Membrane</keyword>
<reference evidence="3 4" key="1">
    <citation type="submission" date="2024-11" db="EMBL/GenBank/DDBJ databases">
        <title>Adaptive evolution of stress response genes in parasites aligns with host niche diversity.</title>
        <authorList>
            <person name="Hahn C."/>
            <person name="Resl P."/>
        </authorList>
    </citation>
    <scope>NUCLEOTIDE SEQUENCE [LARGE SCALE GENOMIC DNA]</scope>
    <source>
        <strain evidence="3">EGGRZ-B1_66</strain>
        <tissue evidence="3">Body</tissue>
    </source>
</reference>
<feature type="region of interest" description="Disordered" evidence="1">
    <location>
        <begin position="1"/>
        <end position="29"/>
    </location>
</feature>
<keyword evidence="2" id="KW-1133">Transmembrane helix</keyword>
<organism evidence="3 4">
    <name type="scientific">Cichlidogyrus casuarinus</name>
    <dbReference type="NCBI Taxonomy" id="1844966"/>
    <lineage>
        <taxon>Eukaryota</taxon>
        <taxon>Metazoa</taxon>
        <taxon>Spiralia</taxon>
        <taxon>Lophotrochozoa</taxon>
        <taxon>Platyhelminthes</taxon>
        <taxon>Monogenea</taxon>
        <taxon>Monopisthocotylea</taxon>
        <taxon>Dactylogyridea</taxon>
        <taxon>Ancyrocephalidae</taxon>
        <taxon>Cichlidogyrus</taxon>
    </lineage>
</organism>
<evidence type="ECO:0000256" key="1">
    <source>
        <dbReference type="SAM" id="MobiDB-lite"/>
    </source>
</evidence>
<proteinExistence type="predicted"/>
<accession>A0ABD2Q2Q9</accession>
<evidence type="ECO:0000313" key="3">
    <source>
        <dbReference type="EMBL" id="KAL3313905.1"/>
    </source>
</evidence>
<dbReference type="Gene3D" id="1.20.1070.10">
    <property type="entry name" value="Rhodopsin 7-helix transmembrane proteins"/>
    <property type="match status" value="1"/>
</dbReference>
<dbReference type="EMBL" id="JBJKFK010001157">
    <property type="protein sequence ID" value="KAL3313905.1"/>
    <property type="molecule type" value="Genomic_DNA"/>
</dbReference>
<feature type="non-terminal residue" evidence="3">
    <location>
        <position position="1"/>
    </location>
</feature>
<evidence type="ECO:0000256" key="2">
    <source>
        <dbReference type="SAM" id="Phobius"/>
    </source>
</evidence>
<sequence>VSDDKQQLTVPPKRQRPVPSHSSLNGGADNEIVKIRRTDRDCTLEARTGKFLWLCQVRKCNSNPCKTLLSSNRAGSNPQSTSRMLIVILIIFVGVEFLNGGFELLYIYTVSAKNSSESSLTKFFHDYKDLGRYVCNLVVLWSYVFNFFIFWLMSAQFRATLLATFRRTQTPGLSMDVSRRISRPEIVIQQQQQKLPFIAKTLSSALSRESYSNDKFNASTKTETPESPAVAYTCSPDETKRPKSSAL</sequence>
<feature type="compositionally biased region" description="Polar residues" evidence="1">
    <location>
        <begin position="209"/>
        <end position="222"/>
    </location>
</feature>
<dbReference type="AlphaFoldDB" id="A0ABD2Q2Q9"/>
<dbReference type="InterPro" id="IPR053071">
    <property type="entry name" value="GPCR1-related_rcpt"/>
</dbReference>
<keyword evidence="2" id="KW-0812">Transmembrane</keyword>
<dbReference type="PANTHER" id="PTHR47023">
    <property type="entry name" value="SEX PEPTIDE RECEPTOR"/>
    <property type="match status" value="1"/>
</dbReference>
<dbReference type="Proteomes" id="UP001626550">
    <property type="component" value="Unassembled WGS sequence"/>
</dbReference>
<dbReference type="SUPFAM" id="SSF81321">
    <property type="entry name" value="Family A G protein-coupled receptor-like"/>
    <property type="match status" value="1"/>
</dbReference>
<protein>
    <submittedName>
        <fullName evidence="3">Uncharacterized protein</fullName>
    </submittedName>
</protein>
<gene>
    <name evidence="3" type="ORF">Ciccas_007487</name>
</gene>
<dbReference type="Pfam" id="PF10324">
    <property type="entry name" value="7TM_GPCR_Srw"/>
    <property type="match status" value="1"/>
</dbReference>
<dbReference type="PANTHER" id="PTHR47023:SF1">
    <property type="entry name" value="SEX PEPTIDE RECEPTOR"/>
    <property type="match status" value="1"/>
</dbReference>
<dbReference type="InterPro" id="IPR019427">
    <property type="entry name" value="7TM_GPCR_serpentine_rcpt_Srw"/>
</dbReference>
<feature type="region of interest" description="Disordered" evidence="1">
    <location>
        <begin position="209"/>
        <end position="247"/>
    </location>
</feature>
<feature type="transmembrane region" description="Helical" evidence="2">
    <location>
        <begin position="130"/>
        <end position="152"/>
    </location>
</feature>
<evidence type="ECO:0000313" key="4">
    <source>
        <dbReference type="Proteomes" id="UP001626550"/>
    </source>
</evidence>
<keyword evidence="4" id="KW-1185">Reference proteome</keyword>
<name>A0ABD2Q2Q9_9PLAT</name>
<feature type="transmembrane region" description="Helical" evidence="2">
    <location>
        <begin position="85"/>
        <end position="110"/>
    </location>
</feature>
<comment type="caution">
    <text evidence="3">The sequence shown here is derived from an EMBL/GenBank/DDBJ whole genome shotgun (WGS) entry which is preliminary data.</text>
</comment>